<reference evidence="2 3" key="1">
    <citation type="submission" date="2019-07" db="EMBL/GenBank/DDBJ databases">
        <title>Description of 53C-WASEF.</title>
        <authorList>
            <person name="Pitt A."/>
            <person name="Hahn M.W."/>
        </authorList>
    </citation>
    <scope>NUCLEOTIDE SEQUENCE [LARGE SCALE GENOMIC DNA]</scope>
    <source>
        <strain evidence="2 3">53C-WASEF</strain>
    </source>
</reference>
<keyword evidence="3" id="KW-1185">Reference proteome</keyword>
<organism evidence="2 3">
    <name type="scientific">Rariglobus hedericola</name>
    <dbReference type="NCBI Taxonomy" id="2597822"/>
    <lineage>
        <taxon>Bacteria</taxon>
        <taxon>Pseudomonadati</taxon>
        <taxon>Verrucomicrobiota</taxon>
        <taxon>Opitutia</taxon>
        <taxon>Opitutales</taxon>
        <taxon>Opitutaceae</taxon>
        <taxon>Rariglobus</taxon>
    </lineage>
</organism>
<feature type="region of interest" description="Disordered" evidence="1">
    <location>
        <begin position="286"/>
        <end position="321"/>
    </location>
</feature>
<feature type="compositionally biased region" description="Low complexity" evidence="1">
    <location>
        <begin position="59"/>
        <end position="76"/>
    </location>
</feature>
<sequence length="321" mass="34218">MSPKVKNYLIILLAVATISSGLIAWSQSRRLTALQNELLKASAAAATVKPKPAPIAASFTAPATTTPAEIEPAANTEEAEARQRQRGGNNNRPNFAALMANPEFAQAMSVQQRAALDGRYADLFKKLNLSPAQLEKFKDLLIERQTARMDVMTAARESGLNARENRDELRKMTDEAQSEVDSSIKTALGETAFNQYQNYETTQSQRALVSQLDQRLSYSSTPLNSTQSDFLVSALATSSTASTNDQGGGGGPGNWGGGNRATISDAVIAQAKSVLTPDQVSALTQLQSEQKAQQQIRELMRANTSNAKGTTAGAAAATPAK</sequence>
<dbReference type="RefSeq" id="WP_144228245.1">
    <property type="nucleotide sequence ID" value="NZ_CBCRVV010000001.1"/>
</dbReference>
<gene>
    <name evidence="2" type="ORF">FPL22_00920</name>
</gene>
<evidence type="ECO:0000313" key="2">
    <source>
        <dbReference type="EMBL" id="TSJ77903.1"/>
    </source>
</evidence>
<feature type="region of interest" description="Disordered" evidence="1">
    <location>
        <begin position="239"/>
        <end position="259"/>
    </location>
</feature>
<accession>A0A556QMP6</accession>
<dbReference type="AlphaFoldDB" id="A0A556QMP6"/>
<comment type="caution">
    <text evidence="2">The sequence shown here is derived from an EMBL/GenBank/DDBJ whole genome shotgun (WGS) entry which is preliminary data.</text>
</comment>
<evidence type="ECO:0000256" key="1">
    <source>
        <dbReference type="SAM" id="MobiDB-lite"/>
    </source>
</evidence>
<proteinExistence type="predicted"/>
<feature type="compositionally biased region" description="Polar residues" evidence="1">
    <location>
        <begin position="286"/>
        <end position="296"/>
    </location>
</feature>
<feature type="compositionally biased region" description="Low complexity" evidence="1">
    <location>
        <begin position="302"/>
        <end position="321"/>
    </location>
</feature>
<name>A0A556QMP6_9BACT</name>
<feature type="region of interest" description="Disordered" evidence="1">
    <location>
        <begin position="59"/>
        <end position="94"/>
    </location>
</feature>
<protein>
    <submittedName>
        <fullName evidence="2">Uncharacterized protein</fullName>
    </submittedName>
</protein>
<dbReference type="EMBL" id="VMBG01000001">
    <property type="protein sequence ID" value="TSJ77903.1"/>
    <property type="molecule type" value="Genomic_DNA"/>
</dbReference>
<dbReference type="Proteomes" id="UP000315648">
    <property type="component" value="Unassembled WGS sequence"/>
</dbReference>
<evidence type="ECO:0000313" key="3">
    <source>
        <dbReference type="Proteomes" id="UP000315648"/>
    </source>
</evidence>
<dbReference type="OrthoDB" id="198264at2"/>
<feature type="compositionally biased region" description="Gly residues" evidence="1">
    <location>
        <begin position="246"/>
        <end position="259"/>
    </location>
</feature>